<dbReference type="OrthoDB" id="422574at2759"/>
<feature type="domain" description="GST C-terminal" evidence="4">
    <location>
        <begin position="89"/>
        <end position="234"/>
    </location>
</feature>
<dbReference type="STRING" id="1157962.A0A250WNZ2"/>
<dbReference type="Pfam" id="PF13417">
    <property type="entry name" value="GST_N_3"/>
    <property type="match status" value="1"/>
</dbReference>
<dbReference type="InterPro" id="IPR004045">
    <property type="entry name" value="Glutathione_S-Trfase_N"/>
</dbReference>
<dbReference type="PROSITE" id="PS50405">
    <property type="entry name" value="GST_CTER"/>
    <property type="match status" value="1"/>
</dbReference>
<dbReference type="Gene3D" id="1.20.1050.10">
    <property type="match status" value="1"/>
</dbReference>
<dbReference type="SUPFAM" id="SSF52833">
    <property type="entry name" value="Thioredoxin-like"/>
    <property type="match status" value="1"/>
</dbReference>
<dbReference type="PANTHER" id="PTHR44750">
    <property type="entry name" value="GLUTATHIONE S-TRANSFERASE T1-RELATED"/>
    <property type="match status" value="1"/>
</dbReference>
<dbReference type="Proteomes" id="UP000232323">
    <property type="component" value="Unassembled WGS sequence"/>
</dbReference>
<evidence type="ECO:0000313" key="6">
    <source>
        <dbReference type="Proteomes" id="UP000232323"/>
    </source>
</evidence>
<evidence type="ECO:0000256" key="2">
    <source>
        <dbReference type="ARBA" id="ARBA00022679"/>
    </source>
</evidence>
<keyword evidence="2" id="KW-0808">Transferase</keyword>
<proteinExistence type="inferred from homology"/>
<dbReference type="GO" id="GO:0016740">
    <property type="term" value="F:transferase activity"/>
    <property type="evidence" value="ECO:0007669"/>
    <property type="project" value="UniProtKB-KW"/>
</dbReference>
<reference evidence="5 6" key="1">
    <citation type="submission" date="2017-08" db="EMBL/GenBank/DDBJ databases">
        <title>Acidophilic green algal genome provides insights into adaptation to an acidic environment.</title>
        <authorList>
            <person name="Hirooka S."/>
            <person name="Hirose Y."/>
            <person name="Kanesaki Y."/>
            <person name="Higuchi S."/>
            <person name="Fujiwara T."/>
            <person name="Onuma R."/>
            <person name="Era A."/>
            <person name="Ohbayashi R."/>
            <person name="Uzuka A."/>
            <person name="Nozaki H."/>
            <person name="Yoshikawa H."/>
            <person name="Miyagishima S.Y."/>
        </authorList>
    </citation>
    <scope>NUCLEOTIDE SEQUENCE [LARGE SCALE GENOMIC DNA]</scope>
    <source>
        <strain evidence="5 6">NIES-2499</strain>
    </source>
</reference>
<feature type="domain" description="GST N-terminal" evidence="3">
    <location>
        <begin position="1"/>
        <end position="83"/>
    </location>
</feature>
<evidence type="ECO:0008006" key="7">
    <source>
        <dbReference type="Google" id="ProtNLM"/>
    </source>
</evidence>
<protein>
    <recommendedName>
        <fullName evidence="7">Glutathione transferase</fullName>
    </recommendedName>
</protein>
<dbReference type="InterPro" id="IPR043377">
    <property type="entry name" value="GSTT1/2/3"/>
</dbReference>
<keyword evidence="6" id="KW-1185">Reference proteome</keyword>
<comment type="caution">
    <text evidence="5">The sequence shown here is derived from an EMBL/GenBank/DDBJ whole genome shotgun (WGS) entry which is preliminary data.</text>
</comment>
<dbReference type="PANTHER" id="PTHR44750:SF1">
    <property type="entry name" value="GLUTATHIONE S-TRANSFERASE T1-RELATED"/>
    <property type="match status" value="1"/>
</dbReference>
<dbReference type="Gene3D" id="3.40.30.10">
    <property type="entry name" value="Glutaredoxin"/>
    <property type="match status" value="1"/>
</dbReference>
<gene>
    <name evidence="5" type="ORF">CEUSTIGMA_g10.t1</name>
</gene>
<dbReference type="SFLD" id="SFLDS00019">
    <property type="entry name" value="Glutathione_Transferase_(cytos"/>
    <property type="match status" value="1"/>
</dbReference>
<dbReference type="SFLD" id="SFLDG00358">
    <property type="entry name" value="Main_(cytGST)"/>
    <property type="match status" value="1"/>
</dbReference>
<dbReference type="AlphaFoldDB" id="A0A250WNZ2"/>
<dbReference type="FunFam" id="1.20.1050.10:FF:000039">
    <property type="entry name" value="Glutathione S-transferase theta-1"/>
    <property type="match status" value="1"/>
</dbReference>
<comment type="similarity">
    <text evidence="1">Belongs to the GST superfamily. Theta family.</text>
</comment>
<evidence type="ECO:0000313" key="5">
    <source>
        <dbReference type="EMBL" id="GAX72554.1"/>
    </source>
</evidence>
<dbReference type="InterPro" id="IPR040079">
    <property type="entry name" value="Glutathione_S-Trfase"/>
</dbReference>
<dbReference type="InterPro" id="IPR010987">
    <property type="entry name" value="Glutathione-S-Trfase_C-like"/>
</dbReference>
<dbReference type="PROSITE" id="PS50404">
    <property type="entry name" value="GST_NTER"/>
    <property type="match status" value="1"/>
</dbReference>
<dbReference type="InterPro" id="IPR036249">
    <property type="entry name" value="Thioredoxin-like_sf"/>
</dbReference>
<evidence type="ECO:0000256" key="1">
    <source>
        <dbReference type="ARBA" id="ARBA00009899"/>
    </source>
</evidence>
<name>A0A250WNZ2_9CHLO</name>
<dbReference type="SUPFAM" id="SSF47616">
    <property type="entry name" value="GST C-terminal domain-like"/>
    <property type="match status" value="1"/>
</dbReference>
<dbReference type="EMBL" id="BEGY01000001">
    <property type="protein sequence ID" value="GAX72554.1"/>
    <property type="molecule type" value="Genomic_DNA"/>
</dbReference>
<dbReference type="InterPro" id="IPR036282">
    <property type="entry name" value="Glutathione-S-Trfase_C_sf"/>
</dbReference>
<organism evidence="5 6">
    <name type="scientific">Chlamydomonas eustigma</name>
    <dbReference type="NCBI Taxonomy" id="1157962"/>
    <lineage>
        <taxon>Eukaryota</taxon>
        <taxon>Viridiplantae</taxon>
        <taxon>Chlorophyta</taxon>
        <taxon>core chlorophytes</taxon>
        <taxon>Chlorophyceae</taxon>
        <taxon>CS clade</taxon>
        <taxon>Chlamydomonadales</taxon>
        <taxon>Chlamydomonadaceae</taxon>
        <taxon>Chlamydomonas</taxon>
    </lineage>
</organism>
<sequence length="239" mass="26801">MPTLFLDFMSQPSRACAIFIKLNSLPVEFQQVLIHKGETKGRDFRSRNPLGKVPFLEDETSSLQLPESAAILMYLAKRYSTPKHWYPSDSVKQAKVDAALHWYHSNIRAGCARLVFNTVLAPKLGITANPAISDEGRELLAIALKQMTEYWLQNGAQQFMCGNQVSLADLLCACEMEQLCMMQKAMHGTDLEDQLNQFPVVKTWMRDVAAACGPAYEDVHSLLRRAAVQSRRPSAPSKL</sequence>
<evidence type="ECO:0000259" key="4">
    <source>
        <dbReference type="PROSITE" id="PS50405"/>
    </source>
</evidence>
<evidence type="ECO:0000259" key="3">
    <source>
        <dbReference type="PROSITE" id="PS50404"/>
    </source>
</evidence>
<accession>A0A250WNZ2</accession>